<dbReference type="Pfam" id="PF24864">
    <property type="entry name" value="DUF7730"/>
    <property type="match status" value="1"/>
</dbReference>
<evidence type="ECO:0000259" key="2">
    <source>
        <dbReference type="Pfam" id="PF24864"/>
    </source>
</evidence>
<keyword evidence="4" id="KW-1185">Reference proteome</keyword>
<keyword evidence="1" id="KW-0175">Coiled coil</keyword>
<feature type="domain" description="DUF7730" evidence="2">
    <location>
        <begin position="24"/>
        <end position="153"/>
    </location>
</feature>
<protein>
    <recommendedName>
        <fullName evidence="2">DUF7730 domain-containing protein</fullName>
    </recommendedName>
</protein>
<reference evidence="3 4" key="1">
    <citation type="journal article" date="2023" name="G3 (Bethesda)">
        <title>A chromosome-level genome assembly of Zasmidium syzygii isolated from banana leaves.</title>
        <authorList>
            <person name="van Westerhoven A.C."/>
            <person name="Mehrabi R."/>
            <person name="Talebi R."/>
            <person name="Steentjes M.B.F."/>
            <person name="Corcolon B."/>
            <person name="Chong P.A."/>
            <person name="Kema G.H.J."/>
            <person name="Seidl M.F."/>
        </authorList>
    </citation>
    <scope>NUCLEOTIDE SEQUENCE [LARGE SCALE GENOMIC DNA]</scope>
    <source>
        <strain evidence="3 4">P124</strain>
    </source>
</reference>
<name>A0ABR0EBW1_ZASCE</name>
<dbReference type="InterPro" id="IPR038883">
    <property type="entry name" value="AN11006-like"/>
</dbReference>
<proteinExistence type="predicted"/>
<comment type="caution">
    <text evidence="3">The sequence shown here is derived from an EMBL/GenBank/DDBJ whole genome shotgun (WGS) entry which is preliminary data.</text>
</comment>
<dbReference type="PANTHER" id="PTHR42085">
    <property type="entry name" value="F-BOX DOMAIN-CONTAINING PROTEIN"/>
    <property type="match status" value="1"/>
</dbReference>
<sequence>MVTQAAESCRSDEDERAIHELENSSSKLLSLPAEVRNQIYAELLPCDEIWHITGETYYEIRQSNSKPDKKAFVKDDKPDDMNFDDRLALSRCCKQLRKEVLRYFYGFNSFVLPIAPEAIDGTRQWLSSRPAEMFAVTRKVYLQQAMRRCHRYRTPWYERLLSIDFKTLEIEIIGKLRHCSGCLERYERQVERAKERRPFKQLKETWADLDLSEDQIMQLAKMFQRRPSSSKSEEEEDAALAGLVLLFEEV</sequence>
<feature type="coiled-coil region" evidence="1">
    <location>
        <begin position="176"/>
        <end position="203"/>
    </location>
</feature>
<gene>
    <name evidence="3" type="ORF">PRZ48_009490</name>
</gene>
<dbReference type="InterPro" id="IPR056632">
    <property type="entry name" value="DUF7730"/>
</dbReference>
<evidence type="ECO:0000313" key="3">
    <source>
        <dbReference type="EMBL" id="KAK4498979.1"/>
    </source>
</evidence>
<dbReference type="Proteomes" id="UP001305779">
    <property type="component" value="Unassembled WGS sequence"/>
</dbReference>
<evidence type="ECO:0000313" key="4">
    <source>
        <dbReference type="Proteomes" id="UP001305779"/>
    </source>
</evidence>
<dbReference type="EMBL" id="JAXOVC010000007">
    <property type="protein sequence ID" value="KAK4498979.1"/>
    <property type="molecule type" value="Genomic_DNA"/>
</dbReference>
<accession>A0ABR0EBW1</accession>
<organism evidence="3 4">
    <name type="scientific">Zasmidium cellare</name>
    <name type="common">Wine cellar mold</name>
    <name type="synonym">Racodium cellare</name>
    <dbReference type="NCBI Taxonomy" id="395010"/>
    <lineage>
        <taxon>Eukaryota</taxon>
        <taxon>Fungi</taxon>
        <taxon>Dikarya</taxon>
        <taxon>Ascomycota</taxon>
        <taxon>Pezizomycotina</taxon>
        <taxon>Dothideomycetes</taxon>
        <taxon>Dothideomycetidae</taxon>
        <taxon>Mycosphaerellales</taxon>
        <taxon>Mycosphaerellaceae</taxon>
        <taxon>Zasmidium</taxon>
    </lineage>
</organism>
<dbReference type="PANTHER" id="PTHR42085:SF1">
    <property type="entry name" value="F-BOX DOMAIN-CONTAINING PROTEIN"/>
    <property type="match status" value="1"/>
</dbReference>
<evidence type="ECO:0000256" key="1">
    <source>
        <dbReference type="SAM" id="Coils"/>
    </source>
</evidence>